<dbReference type="AlphaFoldDB" id="A0A1X7UXK8"/>
<protein>
    <submittedName>
        <fullName evidence="2">Uncharacterized protein</fullName>
    </submittedName>
</protein>
<dbReference type="InParanoid" id="A0A1X7UXK8"/>
<keyword evidence="1" id="KW-0812">Transmembrane</keyword>
<name>A0A1X7UXK8_AMPQE</name>
<keyword evidence="1" id="KW-1133">Transmembrane helix</keyword>
<proteinExistence type="predicted"/>
<evidence type="ECO:0000313" key="2">
    <source>
        <dbReference type="EnsemblMetazoa" id="Aqu2.1.32431_001"/>
    </source>
</evidence>
<evidence type="ECO:0000256" key="1">
    <source>
        <dbReference type="SAM" id="Phobius"/>
    </source>
</evidence>
<feature type="transmembrane region" description="Helical" evidence="1">
    <location>
        <begin position="9"/>
        <end position="28"/>
    </location>
</feature>
<organism evidence="2">
    <name type="scientific">Amphimedon queenslandica</name>
    <name type="common">Sponge</name>
    <dbReference type="NCBI Taxonomy" id="400682"/>
    <lineage>
        <taxon>Eukaryota</taxon>
        <taxon>Metazoa</taxon>
        <taxon>Porifera</taxon>
        <taxon>Demospongiae</taxon>
        <taxon>Heteroscleromorpha</taxon>
        <taxon>Haplosclerida</taxon>
        <taxon>Niphatidae</taxon>
        <taxon>Amphimedon</taxon>
    </lineage>
</organism>
<keyword evidence="1" id="KW-0472">Membrane</keyword>
<accession>A0A1X7UXK8</accession>
<dbReference type="EnsemblMetazoa" id="Aqu2.1.32431_001">
    <property type="protein sequence ID" value="Aqu2.1.32431_001"/>
    <property type="gene ID" value="Aqu2.1.32431"/>
</dbReference>
<sequence>MSNKKETKLSLRCLILLGMAFSLMKLLIHLRVEYLGFQYKKNIRNWKVKEEILQLANF</sequence>
<reference evidence="2" key="1">
    <citation type="submission" date="2017-05" db="UniProtKB">
        <authorList>
            <consortium name="EnsemblMetazoa"/>
        </authorList>
    </citation>
    <scope>IDENTIFICATION</scope>
</reference>